<dbReference type="AlphaFoldDB" id="A0A484H8X0"/>
<evidence type="ECO:0000313" key="1">
    <source>
        <dbReference type="EMBL" id="VBB69253.1"/>
    </source>
</evidence>
<proteinExistence type="predicted"/>
<dbReference type="EMBL" id="LR026963">
    <property type="protein sequence ID" value="VBB69253.1"/>
    <property type="molecule type" value="Genomic_DNA"/>
</dbReference>
<reference evidence="1" key="1">
    <citation type="submission" date="2018-10" db="EMBL/GenBank/DDBJ databases">
        <authorList>
            <person name="Gruber-Vodicka H."/>
            <person name="Jaeckle O."/>
        </authorList>
    </citation>
    <scope>NUCLEOTIDE SEQUENCE</scope>
</reference>
<sequence length="43" mass="4899">MVHGLAEFGTRNSFLHHSLLTYRELTDLRSKLAKVSLILCDDP</sequence>
<protein>
    <submittedName>
        <fullName evidence="1">Uncharacterized protein</fullName>
    </submittedName>
</protein>
<name>A0A484H8X0_9ZZZZ</name>
<accession>A0A484H8X0</accession>
<gene>
    <name evidence="1" type="ORF">RIEGSTA812A_PEG_726</name>
</gene>
<organism evidence="1">
    <name type="scientific">invertebrate metagenome</name>
    <dbReference type="NCBI Taxonomy" id="1711999"/>
    <lineage>
        <taxon>unclassified sequences</taxon>
        <taxon>metagenomes</taxon>
        <taxon>organismal metagenomes</taxon>
    </lineage>
</organism>